<dbReference type="PANTHER" id="PTHR12383">
    <property type="entry name" value="PROTEASE FAMILY S26 MITOCHONDRIAL INNER MEMBRANE PROTEASE-RELATED"/>
    <property type="match status" value="1"/>
</dbReference>
<dbReference type="SUPFAM" id="SSF51306">
    <property type="entry name" value="LexA/Signal peptidase"/>
    <property type="match status" value="1"/>
</dbReference>
<dbReference type="InterPro" id="IPR000223">
    <property type="entry name" value="Pept_S26A_signal_pept_1"/>
</dbReference>
<proteinExistence type="inferred from homology"/>
<reference evidence="8 9" key="1">
    <citation type="submission" date="2023-09" db="EMBL/GenBank/DDBJ databases">
        <title>Complete-Gapless Cercospora beticola genome.</title>
        <authorList>
            <person name="Wyatt N.A."/>
            <person name="Spanner R.E."/>
            <person name="Bolton M.D."/>
        </authorList>
    </citation>
    <scope>NUCLEOTIDE SEQUENCE [LARGE SCALE GENOMIC DNA]</scope>
    <source>
        <strain evidence="8">Cb09-40</strain>
    </source>
</reference>
<dbReference type="Pfam" id="PF10502">
    <property type="entry name" value="Peptidase_S26"/>
    <property type="match status" value="2"/>
</dbReference>
<dbReference type="EMBL" id="CP134189">
    <property type="protein sequence ID" value="WPB04817.1"/>
    <property type="molecule type" value="Genomic_DNA"/>
</dbReference>
<keyword evidence="4" id="KW-0496">Mitochondrion</keyword>
<organism evidence="8 9">
    <name type="scientific">Cercospora beticola</name>
    <name type="common">Sugarbeet leaf spot fungus</name>
    <dbReference type="NCBI Taxonomy" id="122368"/>
    <lineage>
        <taxon>Eukaryota</taxon>
        <taxon>Fungi</taxon>
        <taxon>Dikarya</taxon>
        <taxon>Ascomycota</taxon>
        <taxon>Pezizomycotina</taxon>
        <taxon>Dothideomycetes</taxon>
        <taxon>Dothideomycetidae</taxon>
        <taxon>Mycosphaerellales</taxon>
        <taxon>Mycosphaerellaceae</taxon>
        <taxon>Cercospora</taxon>
    </lineage>
</organism>
<evidence type="ECO:0000259" key="7">
    <source>
        <dbReference type="Pfam" id="PF10502"/>
    </source>
</evidence>
<evidence type="ECO:0000313" key="9">
    <source>
        <dbReference type="Proteomes" id="UP001302367"/>
    </source>
</evidence>
<keyword evidence="9" id="KW-1185">Reference proteome</keyword>
<comment type="subcellular location">
    <subcellularLocation>
        <location evidence="1">Mitochondrion inner membrane</location>
    </subcellularLocation>
</comment>
<dbReference type="InterPro" id="IPR036286">
    <property type="entry name" value="LexA/Signal_pep-like_sf"/>
</dbReference>
<feature type="domain" description="Peptidase S26" evidence="7">
    <location>
        <begin position="76"/>
        <end position="145"/>
    </location>
</feature>
<gene>
    <name evidence="8" type="ORF">RHO25_009464</name>
</gene>
<evidence type="ECO:0000256" key="5">
    <source>
        <dbReference type="ARBA" id="ARBA00023136"/>
    </source>
</evidence>
<protein>
    <recommendedName>
        <fullName evidence="7">Peptidase S26 domain-containing protein</fullName>
    </recommendedName>
</protein>
<evidence type="ECO:0000256" key="2">
    <source>
        <dbReference type="ARBA" id="ARBA00022792"/>
    </source>
</evidence>
<dbReference type="GeneID" id="35432053"/>
<dbReference type="PRINTS" id="PR00727">
    <property type="entry name" value="LEADERPTASE"/>
</dbReference>
<evidence type="ECO:0000256" key="3">
    <source>
        <dbReference type="ARBA" id="ARBA00022801"/>
    </source>
</evidence>
<comment type="similarity">
    <text evidence="6">Belongs to the peptidase S26 family. IMP1 subfamily.</text>
</comment>
<accession>A0ABZ0NZE2</accession>
<evidence type="ECO:0000313" key="8">
    <source>
        <dbReference type="EMBL" id="WPB04817.1"/>
    </source>
</evidence>
<name>A0ABZ0NZE2_CERBT</name>
<dbReference type="PROSITE" id="PS00760">
    <property type="entry name" value="SPASE_I_2"/>
    <property type="match status" value="1"/>
</dbReference>
<dbReference type="InterPro" id="IPR019533">
    <property type="entry name" value="Peptidase_S26"/>
</dbReference>
<dbReference type="RefSeq" id="XP_065459259.1">
    <property type="nucleotide sequence ID" value="XM_065603187.1"/>
</dbReference>
<dbReference type="InterPro" id="IPR052064">
    <property type="entry name" value="Mito_IMP1_subunit"/>
</dbReference>
<dbReference type="CDD" id="cd06530">
    <property type="entry name" value="S26_SPase_I"/>
    <property type="match status" value="1"/>
</dbReference>
<keyword evidence="5" id="KW-0472">Membrane</keyword>
<evidence type="ECO:0000256" key="4">
    <source>
        <dbReference type="ARBA" id="ARBA00023128"/>
    </source>
</evidence>
<dbReference type="InterPro" id="IPR019757">
    <property type="entry name" value="Pept_S26A_signal_pept_1_Lys-AS"/>
</dbReference>
<evidence type="ECO:0000256" key="6">
    <source>
        <dbReference type="ARBA" id="ARBA00038445"/>
    </source>
</evidence>
<sequence length="221" mass="25269">MIFSRLSSRGLSQPIARHWRNIASTSSRNTRAKPSNESKSPLVKTWDYLTKINWRNVNPLPSMMYATAFLLGYHVFTNYFYVIDNCHGQSMLPTFAYTGDLVCLSRYYRRGRGIQLGDLVSFKIPIKDEYGLKRVVGMPGDFVLMDTPGKSDAMIQVPEGHCWVAGDNLAHSRDSRHYGPIPLALIHGKAVFKYHYRRWLPTGFTTFKRGLKSAEIEDEID</sequence>
<keyword evidence="3" id="KW-0378">Hydrolase</keyword>
<evidence type="ECO:0000256" key="1">
    <source>
        <dbReference type="ARBA" id="ARBA00004273"/>
    </source>
</evidence>
<dbReference type="Proteomes" id="UP001302367">
    <property type="component" value="Chromosome 6"/>
</dbReference>
<dbReference type="Gene3D" id="2.10.109.10">
    <property type="entry name" value="Umud Fragment, subunit A"/>
    <property type="match status" value="1"/>
</dbReference>
<keyword evidence="2" id="KW-0999">Mitochondrion inner membrane</keyword>
<dbReference type="PANTHER" id="PTHR12383:SF16">
    <property type="entry name" value="MITOCHONDRIAL INNER MEMBRANE PROTEASE SUBUNIT 1"/>
    <property type="match status" value="1"/>
</dbReference>
<feature type="domain" description="Peptidase S26" evidence="7">
    <location>
        <begin position="156"/>
        <end position="194"/>
    </location>
</feature>